<dbReference type="RefSeq" id="WP_344280902.1">
    <property type="nucleotide sequence ID" value="NZ_BAAAKV010000050.1"/>
</dbReference>
<keyword evidence="4" id="KW-1185">Reference proteome</keyword>
<evidence type="ECO:0000256" key="2">
    <source>
        <dbReference type="ARBA" id="ARBA00023002"/>
    </source>
</evidence>
<gene>
    <name evidence="3" type="ORF">GCM10009654_49870</name>
</gene>
<reference evidence="3 4" key="1">
    <citation type="journal article" date="2019" name="Int. J. Syst. Evol. Microbiol.">
        <title>The Global Catalogue of Microorganisms (GCM) 10K type strain sequencing project: providing services to taxonomists for standard genome sequencing and annotation.</title>
        <authorList>
            <consortium name="The Broad Institute Genomics Platform"/>
            <consortium name="The Broad Institute Genome Sequencing Center for Infectious Disease"/>
            <person name="Wu L."/>
            <person name="Ma J."/>
        </authorList>
    </citation>
    <scope>NUCLEOTIDE SEQUENCE [LARGE SCALE GENOMIC DNA]</scope>
    <source>
        <strain evidence="3 4">JCM 12696</strain>
    </source>
</reference>
<dbReference type="EMBL" id="BAAAKV010000050">
    <property type="protein sequence ID" value="GAA1186329.1"/>
    <property type="molecule type" value="Genomic_DNA"/>
</dbReference>
<sequence>MPQDTSETPVALVTGSSSGIGEAIARRLGDSGYRVAVNSSRSVEAGEKVAASLPDGHYVRADVADQEQAEALVAAVVERFGRLDVLVNSAGRTKAIPHKDLTAATPDVWRDILGLNVIGTWQTTVAAMPHLAATGRGAVVNISSIAGTRPAGSSIPYAVSKAAIDHMTRLLAKAVGPDVRVNAVAPSLIETPWTADDPFFAPIAQYVRENAPLRRVGVPEDVARTVALLLESTYTTGQVVLVDGGSHLL</sequence>
<dbReference type="InterPro" id="IPR036291">
    <property type="entry name" value="NAD(P)-bd_dom_sf"/>
</dbReference>
<keyword evidence="2" id="KW-0560">Oxidoreductase</keyword>
<protein>
    <submittedName>
        <fullName evidence="3">SDR family oxidoreductase</fullName>
    </submittedName>
</protein>
<dbReference type="InterPro" id="IPR020904">
    <property type="entry name" value="Sc_DH/Rdtase_CS"/>
</dbReference>
<accession>A0ABN1V096</accession>
<evidence type="ECO:0000256" key="1">
    <source>
        <dbReference type="ARBA" id="ARBA00006484"/>
    </source>
</evidence>
<dbReference type="PANTHER" id="PTHR43639:SF1">
    <property type="entry name" value="SHORT-CHAIN DEHYDROGENASE_REDUCTASE FAMILY PROTEIN"/>
    <property type="match status" value="1"/>
</dbReference>
<dbReference type="CDD" id="cd05233">
    <property type="entry name" value="SDR_c"/>
    <property type="match status" value="1"/>
</dbReference>
<dbReference type="PANTHER" id="PTHR43639">
    <property type="entry name" value="OXIDOREDUCTASE, SHORT-CHAIN DEHYDROGENASE/REDUCTASE FAMILY (AFU_ORTHOLOGUE AFUA_5G02870)"/>
    <property type="match status" value="1"/>
</dbReference>
<proteinExistence type="inferred from homology"/>
<evidence type="ECO:0000313" key="4">
    <source>
        <dbReference type="Proteomes" id="UP001501371"/>
    </source>
</evidence>
<dbReference type="PRINTS" id="PR00080">
    <property type="entry name" value="SDRFAMILY"/>
</dbReference>
<dbReference type="SUPFAM" id="SSF51735">
    <property type="entry name" value="NAD(P)-binding Rossmann-fold domains"/>
    <property type="match status" value="1"/>
</dbReference>
<dbReference type="Gene3D" id="3.40.50.720">
    <property type="entry name" value="NAD(P)-binding Rossmann-like Domain"/>
    <property type="match status" value="1"/>
</dbReference>
<evidence type="ECO:0000313" key="3">
    <source>
        <dbReference type="EMBL" id="GAA1186329.1"/>
    </source>
</evidence>
<dbReference type="Pfam" id="PF13561">
    <property type="entry name" value="adh_short_C2"/>
    <property type="match status" value="1"/>
</dbReference>
<dbReference type="InterPro" id="IPR002347">
    <property type="entry name" value="SDR_fam"/>
</dbReference>
<dbReference type="PRINTS" id="PR00081">
    <property type="entry name" value="GDHRDH"/>
</dbReference>
<comment type="caution">
    <text evidence="3">The sequence shown here is derived from an EMBL/GenBank/DDBJ whole genome shotgun (WGS) entry which is preliminary data.</text>
</comment>
<comment type="similarity">
    <text evidence="1">Belongs to the short-chain dehydrogenases/reductases (SDR) family.</text>
</comment>
<organism evidence="3 4">
    <name type="scientific">Streptomyces hebeiensis</name>
    <dbReference type="NCBI Taxonomy" id="229486"/>
    <lineage>
        <taxon>Bacteria</taxon>
        <taxon>Bacillati</taxon>
        <taxon>Actinomycetota</taxon>
        <taxon>Actinomycetes</taxon>
        <taxon>Kitasatosporales</taxon>
        <taxon>Streptomycetaceae</taxon>
        <taxon>Streptomyces</taxon>
    </lineage>
</organism>
<dbReference type="PROSITE" id="PS00061">
    <property type="entry name" value="ADH_SHORT"/>
    <property type="match status" value="1"/>
</dbReference>
<name>A0ABN1V096_9ACTN</name>
<dbReference type="Proteomes" id="UP001501371">
    <property type="component" value="Unassembled WGS sequence"/>
</dbReference>